<reference evidence="2" key="1">
    <citation type="journal article" date="2019" name="Mitochondrial DNA Part B Resour">
        <title>The complete mitochondrial genome of Amblyomma geoemydae (Ixodida: Ixodidae).</title>
        <authorList>
            <person name="Chang Q.-C."/>
            <person name="Hu Y."/>
            <person name="Que T.-C."/>
            <person name="Liu Y.-X."/>
            <person name="Zhu J.-G."/>
            <person name="Diao P.-W."/>
        </authorList>
    </citation>
    <scope>NUCLEOTIDE SEQUENCE</scope>
</reference>
<accession>A0A5P8FTC0</accession>
<feature type="transmembrane region" description="Helical" evidence="1">
    <location>
        <begin position="76"/>
        <end position="94"/>
    </location>
</feature>
<dbReference type="EMBL" id="MK814531">
    <property type="protein sequence ID" value="QFQ33842.1"/>
    <property type="molecule type" value="Genomic_DNA"/>
</dbReference>
<feature type="transmembrane region" description="Helical" evidence="1">
    <location>
        <begin position="106"/>
        <end position="132"/>
    </location>
</feature>
<sequence length="142" mass="16568">MNIILFFSILLITMSHPMTLLISVILLTLFVSMLFYFNSCNAFFPLILILLILGGMLVIFMYMVSLCPNKKINFNLKFLFLTSIIMFLSFNLKITSFMNEELMKIFFFPQISMTLLIMNYLMLTLMVVMKLLNWISSPLKSV</sequence>
<proteinExistence type="predicted"/>
<geneLocation type="mitochondrion" evidence="2"/>
<name>A0A5P8FTC0_9ACAR</name>
<dbReference type="AlphaFoldDB" id="A0A5P8FTC0"/>
<feature type="transmembrane region" description="Helical" evidence="1">
    <location>
        <begin position="43"/>
        <end position="64"/>
    </location>
</feature>
<organism evidence="2">
    <name type="scientific">Amblyomma geoemydae</name>
    <dbReference type="NCBI Taxonomy" id="1325863"/>
    <lineage>
        <taxon>Eukaryota</taxon>
        <taxon>Metazoa</taxon>
        <taxon>Ecdysozoa</taxon>
        <taxon>Arthropoda</taxon>
        <taxon>Chelicerata</taxon>
        <taxon>Arachnida</taxon>
        <taxon>Acari</taxon>
        <taxon>Parasitiformes</taxon>
        <taxon>Ixodida</taxon>
        <taxon>Ixodoidea</taxon>
        <taxon>Ixodidae</taxon>
        <taxon>Amblyomminae</taxon>
        <taxon>Amblyomma</taxon>
    </lineage>
</organism>
<keyword evidence="1" id="KW-0472">Membrane</keyword>
<gene>
    <name evidence="2" type="primary">ND6</name>
</gene>
<evidence type="ECO:0000256" key="1">
    <source>
        <dbReference type="SAM" id="Phobius"/>
    </source>
</evidence>
<evidence type="ECO:0000313" key="2">
    <source>
        <dbReference type="EMBL" id="QFQ33842.1"/>
    </source>
</evidence>
<keyword evidence="1" id="KW-1133">Transmembrane helix</keyword>
<keyword evidence="2" id="KW-0496">Mitochondrion</keyword>
<keyword evidence="1" id="KW-0812">Transmembrane</keyword>
<protein>
    <submittedName>
        <fullName evidence="2">NADH dehydrogenase subunit 6</fullName>
    </submittedName>
</protein>